<evidence type="ECO:0000256" key="4">
    <source>
        <dbReference type="ARBA" id="ARBA00022989"/>
    </source>
</evidence>
<feature type="domain" description="Phosphatidic acid phosphatase type 2/haloperoxidase" evidence="7">
    <location>
        <begin position="42"/>
        <end position="187"/>
    </location>
</feature>
<dbReference type="Gene3D" id="1.20.144.10">
    <property type="entry name" value="Phosphatidic acid phosphatase type 2/haloperoxidase"/>
    <property type="match status" value="1"/>
</dbReference>
<feature type="transmembrane region" description="Helical" evidence="6">
    <location>
        <begin position="141"/>
        <end position="162"/>
    </location>
</feature>
<keyword evidence="3 6" id="KW-0812">Transmembrane</keyword>
<sequence>MMLAILTLLSPLFIMFFVEHWAVSGSAWKKIKVASKRMVRWYREYITGLFLSLFIIEVMKAIIGEPRPHFMDSCKPVPGLNCTTKTYITNYKCTNTAITMWNIRESTRSFPSGHSGLSCYTALFMVLYVQNRARQYLGSRFATPFVQALYICYAIACSVTRITDHRHHWWDVLVGAAIGIAGALFAVQCFCHRFKTQWTEQKELPQAKFGTLVGLEGGAVPNGNDRSRHQSARRLLSDISQTETTLVPAHQLA</sequence>
<evidence type="ECO:0000256" key="2">
    <source>
        <dbReference type="ARBA" id="ARBA00008816"/>
    </source>
</evidence>
<evidence type="ECO:0000259" key="7">
    <source>
        <dbReference type="SMART" id="SM00014"/>
    </source>
</evidence>
<feature type="transmembrane region" description="Helical" evidence="6">
    <location>
        <begin position="110"/>
        <end position="129"/>
    </location>
</feature>
<evidence type="ECO:0000256" key="5">
    <source>
        <dbReference type="ARBA" id="ARBA00023136"/>
    </source>
</evidence>
<dbReference type="GO" id="GO:0007165">
    <property type="term" value="P:signal transduction"/>
    <property type="evidence" value="ECO:0007669"/>
    <property type="project" value="TreeGrafter"/>
</dbReference>
<name>A0A6M2E040_XENCH</name>
<organism evidence="8">
    <name type="scientific">Xenopsylla cheopis</name>
    <name type="common">Oriental rat flea</name>
    <name type="synonym">Pulex cheopis</name>
    <dbReference type="NCBI Taxonomy" id="163159"/>
    <lineage>
        <taxon>Eukaryota</taxon>
        <taxon>Metazoa</taxon>
        <taxon>Ecdysozoa</taxon>
        <taxon>Arthropoda</taxon>
        <taxon>Hexapoda</taxon>
        <taxon>Insecta</taxon>
        <taxon>Pterygota</taxon>
        <taxon>Neoptera</taxon>
        <taxon>Endopterygota</taxon>
        <taxon>Siphonaptera</taxon>
        <taxon>Pulicidae</taxon>
        <taxon>Xenopsyllinae</taxon>
        <taxon>Xenopsylla</taxon>
    </lineage>
</organism>
<dbReference type="InterPro" id="IPR000326">
    <property type="entry name" value="PAP2/HPO"/>
</dbReference>
<accession>A0A6M2E040</accession>
<comment type="similarity">
    <text evidence="2">Belongs to the PA-phosphatase related phosphoesterase family.</text>
</comment>
<dbReference type="InterPro" id="IPR036938">
    <property type="entry name" value="PAP2/HPO_sf"/>
</dbReference>
<dbReference type="Pfam" id="PF01569">
    <property type="entry name" value="PAP2"/>
    <property type="match status" value="1"/>
</dbReference>
<evidence type="ECO:0000256" key="1">
    <source>
        <dbReference type="ARBA" id="ARBA00004141"/>
    </source>
</evidence>
<feature type="transmembrane region" description="Helical" evidence="6">
    <location>
        <begin position="168"/>
        <end position="187"/>
    </location>
</feature>
<dbReference type="SMART" id="SM00014">
    <property type="entry name" value="acidPPc"/>
    <property type="match status" value="1"/>
</dbReference>
<proteinExistence type="inferred from homology"/>
<dbReference type="AlphaFoldDB" id="A0A6M2E040"/>
<dbReference type="GO" id="GO:0005886">
    <property type="term" value="C:plasma membrane"/>
    <property type="evidence" value="ECO:0007669"/>
    <property type="project" value="TreeGrafter"/>
</dbReference>
<reference evidence="8" key="1">
    <citation type="submission" date="2020-03" db="EMBL/GenBank/DDBJ databases">
        <title>Transcriptomic Profiling of the Digestive Tract of the Rat Flea, Xenopsylla cheopis, Following Blood Feeding and Infection with Yersinia pestis.</title>
        <authorList>
            <person name="Bland D.M."/>
            <person name="Martens C.A."/>
            <person name="Virtaneva K."/>
            <person name="Kanakabandi K."/>
            <person name="Long D."/>
            <person name="Rosenke R."/>
            <person name="Saturday G.A."/>
            <person name="Hoyt F.H."/>
            <person name="Bruno D.P."/>
            <person name="Ribeiro J.M.C."/>
            <person name="Hinnebusch J."/>
        </authorList>
    </citation>
    <scope>NUCLEOTIDE SEQUENCE</scope>
</reference>
<comment type="subcellular location">
    <subcellularLocation>
        <location evidence="1">Membrane</location>
        <topology evidence="1">Multi-pass membrane protein</topology>
    </subcellularLocation>
</comment>
<evidence type="ECO:0000256" key="6">
    <source>
        <dbReference type="SAM" id="Phobius"/>
    </source>
</evidence>
<dbReference type="PANTHER" id="PTHR10165">
    <property type="entry name" value="LIPID PHOSPHATE PHOSPHATASE"/>
    <property type="match status" value="1"/>
</dbReference>
<evidence type="ECO:0000313" key="8">
    <source>
        <dbReference type="EMBL" id="NOV51693.1"/>
    </source>
</evidence>
<dbReference type="GO" id="GO:0006644">
    <property type="term" value="P:phospholipid metabolic process"/>
    <property type="evidence" value="ECO:0007669"/>
    <property type="project" value="InterPro"/>
</dbReference>
<feature type="transmembrane region" description="Helical" evidence="6">
    <location>
        <begin position="45"/>
        <end position="63"/>
    </location>
</feature>
<keyword evidence="4 6" id="KW-1133">Transmembrane helix</keyword>
<evidence type="ECO:0000256" key="3">
    <source>
        <dbReference type="ARBA" id="ARBA00022692"/>
    </source>
</evidence>
<dbReference type="CDD" id="cd03384">
    <property type="entry name" value="PAP2_wunen"/>
    <property type="match status" value="1"/>
</dbReference>
<feature type="transmembrane region" description="Helical" evidence="6">
    <location>
        <begin position="6"/>
        <end position="24"/>
    </location>
</feature>
<dbReference type="PANTHER" id="PTHR10165:SF103">
    <property type="entry name" value="PHOSPHOLIPID PHOSPHATASE HOMOLOG 1.2 HOMOLOG"/>
    <property type="match status" value="1"/>
</dbReference>
<keyword evidence="5 6" id="KW-0472">Membrane</keyword>
<dbReference type="GO" id="GO:0008195">
    <property type="term" value="F:phosphatidate phosphatase activity"/>
    <property type="evidence" value="ECO:0007669"/>
    <property type="project" value="TreeGrafter"/>
</dbReference>
<dbReference type="InterPro" id="IPR043216">
    <property type="entry name" value="PAP-like"/>
</dbReference>
<dbReference type="EMBL" id="GIIL01007967">
    <property type="protein sequence ID" value="NOV51693.1"/>
    <property type="molecule type" value="Transcribed_RNA"/>
</dbReference>
<dbReference type="GO" id="GO:0046839">
    <property type="term" value="P:phospholipid dephosphorylation"/>
    <property type="evidence" value="ECO:0007669"/>
    <property type="project" value="TreeGrafter"/>
</dbReference>
<dbReference type="SUPFAM" id="SSF48317">
    <property type="entry name" value="Acid phosphatase/Vanadium-dependent haloperoxidase"/>
    <property type="match status" value="1"/>
</dbReference>
<protein>
    <submittedName>
        <fullName evidence="8">Putative lipid phosphate phosphatase</fullName>
    </submittedName>
</protein>